<evidence type="ECO:0000313" key="2">
    <source>
        <dbReference type="Proteomes" id="UP000325315"/>
    </source>
</evidence>
<dbReference type="Proteomes" id="UP000325315">
    <property type="component" value="Unassembled WGS sequence"/>
</dbReference>
<proteinExistence type="predicted"/>
<organism evidence="1 2">
    <name type="scientific">Gossypium australe</name>
    <dbReference type="NCBI Taxonomy" id="47621"/>
    <lineage>
        <taxon>Eukaryota</taxon>
        <taxon>Viridiplantae</taxon>
        <taxon>Streptophyta</taxon>
        <taxon>Embryophyta</taxon>
        <taxon>Tracheophyta</taxon>
        <taxon>Spermatophyta</taxon>
        <taxon>Magnoliopsida</taxon>
        <taxon>eudicotyledons</taxon>
        <taxon>Gunneridae</taxon>
        <taxon>Pentapetalae</taxon>
        <taxon>rosids</taxon>
        <taxon>malvids</taxon>
        <taxon>Malvales</taxon>
        <taxon>Malvaceae</taxon>
        <taxon>Malvoideae</taxon>
        <taxon>Gossypium</taxon>
    </lineage>
</organism>
<gene>
    <name evidence="1" type="ORF">EPI10_016356</name>
</gene>
<reference evidence="2" key="1">
    <citation type="journal article" date="2019" name="Plant Biotechnol. J.">
        <title>Genome sequencing of the Australian wild diploid species Gossypium australe highlights disease resistance and delayed gland morphogenesis.</title>
        <authorList>
            <person name="Cai Y."/>
            <person name="Cai X."/>
            <person name="Wang Q."/>
            <person name="Wang P."/>
            <person name="Zhang Y."/>
            <person name="Cai C."/>
            <person name="Xu Y."/>
            <person name="Wang K."/>
            <person name="Zhou Z."/>
            <person name="Wang C."/>
            <person name="Geng S."/>
            <person name="Li B."/>
            <person name="Dong Q."/>
            <person name="Hou Y."/>
            <person name="Wang H."/>
            <person name="Ai P."/>
            <person name="Liu Z."/>
            <person name="Yi F."/>
            <person name="Sun M."/>
            <person name="An G."/>
            <person name="Cheng J."/>
            <person name="Zhang Y."/>
            <person name="Shi Q."/>
            <person name="Xie Y."/>
            <person name="Shi X."/>
            <person name="Chang Y."/>
            <person name="Huang F."/>
            <person name="Chen Y."/>
            <person name="Hong S."/>
            <person name="Mi L."/>
            <person name="Sun Q."/>
            <person name="Zhang L."/>
            <person name="Zhou B."/>
            <person name="Peng R."/>
            <person name="Zhang X."/>
            <person name="Liu F."/>
        </authorList>
    </citation>
    <scope>NUCLEOTIDE SEQUENCE [LARGE SCALE GENOMIC DNA]</scope>
    <source>
        <strain evidence="2">cv. PA1801</strain>
    </source>
</reference>
<evidence type="ECO:0000313" key="1">
    <source>
        <dbReference type="EMBL" id="KAA3470667.1"/>
    </source>
</evidence>
<dbReference type="AlphaFoldDB" id="A0A5B6VNP6"/>
<protein>
    <submittedName>
        <fullName evidence="1">RNA-directed DNA polymerase (Reverse transcriptase), Ribonuclease H</fullName>
    </submittedName>
</protein>
<dbReference type="OrthoDB" id="1744372at2759"/>
<comment type="caution">
    <text evidence="1">The sequence shown here is derived from an EMBL/GenBank/DDBJ whole genome shotgun (WGS) entry which is preliminary data.</text>
</comment>
<keyword evidence="1" id="KW-0548">Nucleotidyltransferase</keyword>
<keyword evidence="1" id="KW-0808">Transferase</keyword>
<sequence>MMQAYNEKVHPREFHEGDLVLKKILPIQKDFRVKWMPNWEGPYVVKKSFFGGALILTEMDGKSLPNPVNLDSIKKYFEGGMLHLGALTKSSKPAKHLSSSKGVLEKFCAEKLML</sequence>
<keyword evidence="2" id="KW-1185">Reference proteome</keyword>
<dbReference type="GO" id="GO:0003964">
    <property type="term" value="F:RNA-directed DNA polymerase activity"/>
    <property type="evidence" value="ECO:0007669"/>
    <property type="project" value="UniProtKB-KW"/>
</dbReference>
<accession>A0A5B6VNP6</accession>
<dbReference type="EMBL" id="SMMG02000006">
    <property type="protein sequence ID" value="KAA3470667.1"/>
    <property type="molecule type" value="Genomic_DNA"/>
</dbReference>
<name>A0A5B6VNP6_9ROSI</name>
<keyword evidence="1" id="KW-0695">RNA-directed DNA polymerase</keyword>